<reference evidence="2 3" key="1">
    <citation type="submission" date="2021-08" db="EMBL/GenBank/DDBJ databases">
        <title>Comparative Genomics Analysis of the Genus Qipengyuania Reveals Extensive Genetic Diversity and Metabolic Versatility, Including the Description of Fifteen Novel Species.</title>
        <authorList>
            <person name="Liu Y."/>
        </authorList>
    </citation>
    <scope>NUCLEOTIDE SEQUENCE [LARGE SCALE GENOMIC DNA]</scope>
    <source>
        <strain evidence="2 3">1NDH1</strain>
    </source>
</reference>
<feature type="transmembrane region" description="Helical" evidence="1">
    <location>
        <begin position="30"/>
        <end position="55"/>
    </location>
</feature>
<dbReference type="EMBL" id="CP081294">
    <property type="protein sequence ID" value="QZD96431.1"/>
    <property type="molecule type" value="Genomic_DNA"/>
</dbReference>
<gene>
    <name evidence="2" type="ORF">K3136_07080</name>
</gene>
<evidence type="ECO:0000256" key="1">
    <source>
        <dbReference type="SAM" id="Phobius"/>
    </source>
</evidence>
<accession>A0ABX9A568</accession>
<sequence>MGIEFACLIIVAFLSYSTLAWEGPENWAAVALLIYGGAAVLLLSLCMLIALAVIRRSAFDSDGKSKRYILALSPFAISILFFGISYASEVWA</sequence>
<name>A0ABX9A568_9SPHN</name>
<organism evidence="2 3">
    <name type="scientific">Qipengyuania gelatinilytica</name>
    <dbReference type="NCBI Taxonomy" id="2867231"/>
    <lineage>
        <taxon>Bacteria</taxon>
        <taxon>Pseudomonadati</taxon>
        <taxon>Pseudomonadota</taxon>
        <taxon>Alphaproteobacteria</taxon>
        <taxon>Sphingomonadales</taxon>
        <taxon>Erythrobacteraceae</taxon>
        <taxon>Qipengyuania</taxon>
    </lineage>
</organism>
<evidence type="ECO:0000313" key="3">
    <source>
        <dbReference type="Proteomes" id="UP000824321"/>
    </source>
</evidence>
<keyword evidence="1" id="KW-0472">Membrane</keyword>
<keyword evidence="1" id="KW-1133">Transmembrane helix</keyword>
<dbReference type="Proteomes" id="UP000824321">
    <property type="component" value="Chromosome"/>
</dbReference>
<evidence type="ECO:0000313" key="2">
    <source>
        <dbReference type="EMBL" id="QZD96431.1"/>
    </source>
</evidence>
<keyword evidence="1" id="KW-0812">Transmembrane</keyword>
<protein>
    <submittedName>
        <fullName evidence="2">Uncharacterized protein</fullName>
    </submittedName>
</protein>
<keyword evidence="3" id="KW-1185">Reference proteome</keyword>
<proteinExistence type="predicted"/>
<feature type="transmembrane region" description="Helical" evidence="1">
    <location>
        <begin position="67"/>
        <end position="87"/>
    </location>
</feature>
<dbReference type="RefSeq" id="WP_221432150.1">
    <property type="nucleotide sequence ID" value="NZ_CP081294.1"/>
</dbReference>